<accession>A0A5E5RAS3</accession>
<reference evidence="2" key="1">
    <citation type="submission" date="2019-09" db="EMBL/GenBank/DDBJ databases">
        <authorList>
            <person name="Gross C."/>
            <person name="Bohn E."/>
        </authorList>
    </citation>
    <scope>NUCLEOTIDE SEQUENCE</scope>
    <source>
        <strain evidence="2">ID40</strain>
        <plasmid evidence="2">1</plasmid>
    </source>
</reference>
<feature type="chain" id="PRO_5022811758" evidence="1">
    <location>
        <begin position="23"/>
        <end position="124"/>
    </location>
</feature>
<dbReference type="RefSeq" id="WP_034073804.1">
    <property type="nucleotide sequence ID" value="NZ_CATOWT010000027.1"/>
</dbReference>
<organism evidence="2">
    <name type="scientific">Pseudomonas aeruginosa</name>
    <dbReference type="NCBI Taxonomy" id="287"/>
    <lineage>
        <taxon>Bacteria</taxon>
        <taxon>Pseudomonadati</taxon>
        <taxon>Pseudomonadota</taxon>
        <taxon>Gammaproteobacteria</taxon>
        <taxon>Pseudomonadales</taxon>
        <taxon>Pseudomonadaceae</taxon>
        <taxon>Pseudomonas</taxon>
    </lineage>
</organism>
<name>A0A5E5RAS3_PSEAI</name>
<geneLocation type="plasmid" evidence="2">
    <name>1</name>
</geneLocation>
<evidence type="ECO:0000313" key="2">
    <source>
        <dbReference type="EMBL" id="VVH85301.1"/>
    </source>
</evidence>
<protein>
    <submittedName>
        <fullName evidence="2">Uncharacterized protein</fullName>
    </submittedName>
</protein>
<gene>
    <name evidence="2" type="ORF">TUEID40_06524</name>
</gene>
<dbReference type="EMBL" id="LR700249">
    <property type="protein sequence ID" value="VVH85301.1"/>
    <property type="molecule type" value="Genomic_DNA"/>
</dbReference>
<keyword evidence="2" id="KW-0614">Plasmid</keyword>
<evidence type="ECO:0000256" key="1">
    <source>
        <dbReference type="SAM" id="SignalP"/>
    </source>
</evidence>
<proteinExistence type="predicted"/>
<sequence>MKISLITKALLAFMALPALSVAAEQPQQPVYVDPLSLYVRTSWPEDVKTIGQAARYVLEPTGYRFVTQYPAPSDAIKFANRAIPPIVKLHRTMPVIDALQLLVGVDNYVIVDHNHKLVSISGSK</sequence>
<dbReference type="AlphaFoldDB" id="A0A5E5RAS3"/>
<keyword evidence="1" id="KW-0732">Signal</keyword>
<feature type="signal peptide" evidence="1">
    <location>
        <begin position="1"/>
        <end position="22"/>
    </location>
</feature>